<reference evidence="5 6" key="1">
    <citation type="submission" date="2023-10" db="EMBL/GenBank/DDBJ databases">
        <title>Development of a sustainable strategy for remediation of hydrocarbon-contaminated territories based on the waste exchange concept.</title>
        <authorList>
            <person name="Krivoruchko A."/>
        </authorList>
    </citation>
    <scope>NUCLEOTIDE SEQUENCE [LARGE SCALE GENOMIC DNA]</scope>
    <source>
        <strain evidence="5 6">IEGM 1203</strain>
    </source>
</reference>
<protein>
    <submittedName>
        <fullName evidence="5">AMP-binding protein</fullName>
    </submittedName>
</protein>
<dbReference type="InterPro" id="IPR025110">
    <property type="entry name" value="AMP-bd_C"/>
</dbReference>
<dbReference type="PROSITE" id="PS00455">
    <property type="entry name" value="AMP_BINDING"/>
    <property type="match status" value="1"/>
</dbReference>
<evidence type="ECO:0000313" key="6">
    <source>
        <dbReference type="Proteomes" id="UP001185927"/>
    </source>
</evidence>
<evidence type="ECO:0000313" key="5">
    <source>
        <dbReference type="EMBL" id="MDV6270621.1"/>
    </source>
</evidence>
<dbReference type="InterPro" id="IPR045851">
    <property type="entry name" value="AMP-bd_C_sf"/>
</dbReference>
<name>A0ABU4C2C5_RHOGO</name>
<sequence>MLISPTWISPVVYPEAAALRTSTPELLRDAVAADPGRIFVIDEDYRISGAELLDAVTGIQQWLQRNGVQAGTCVGMQLPNWWEAVAVAHAVWGLGAVLCPIPVNYRSTEIRAVLDAVTLAAVVIPDTYRGVDHVRLLDEVQATRTLAAPVLVIRPEMAPVAYSRTGDSAPILCAGLDAISLLMFTSGTTGRAKGVLHSHRSLLADADSIAKLFDMSDVSVFMPSPVAHVTGLVYGVLMPLLMGGNCVLQHRWDPAVAVAMIETNQCRTSVGATPFLRGLTDEYRSRAMRSSLTSFICGGADVPQALVREAEQVMGTTVVRAYGLTEMPTVTCGGPTDSDDIRSTTDGRLTGSSRARIIEPAADGSGELEVRGPELCAGYLDPRDTADAFSVDGWFRTGDLARIAGDTITIVGRAKDLIVRGGENISAKEVEDLLLDLEDVKDVALVGLPDPLLGEKACAVMVVDGAQPSLSEITAYLLTRGVAKYKIPEYLLSVAELPRTPSGKIQKFRVRDEAARILASGSGERR</sequence>
<evidence type="ECO:0000259" key="4">
    <source>
        <dbReference type="Pfam" id="PF13193"/>
    </source>
</evidence>
<dbReference type="PANTHER" id="PTHR43201:SF5">
    <property type="entry name" value="MEDIUM-CHAIN ACYL-COA LIGASE ACSF2, MITOCHONDRIAL"/>
    <property type="match status" value="1"/>
</dbReference>
<evidence type="ECO:0000259" key="3">
    <source>
        <dbReference type="Pfam" id="PF00501"/>
    </source>
</evidence>
<dbReference type="EMBL" id="JAWLKB010000021">
    <property type="protein sequence ID" value="MDV6270621.1"/>
    <property type="molecule type" value="Genomic_DNA"/>
</dbReference>
<comment type="similarity">
    <text evidence="1">Belongs to the ATP-dependent AMP-binding enzyme family.</text>
</comment>
<feature type="domain" description="AMP-dependent synthetase/ligase" evidence="3">
    <location>
        <begin position="28"/>
        <end position="380"/>
    </location>
</feature>
<dbReference type="Gene3D" id="3.30.300.30">
    <property type="match status" value="1"/>
</dbReference>
<dbReference type="Pfam" id="PF13193">
    <property type="entry name" value="AMP-binding_C"/>
    <property type="match status" value="1"/>
</dbReference>
<dbReference type="InterPro" id="IPR020845">
    <property type="entry name" value="AMP-binding_CS"/>
</dbReference>
<dbReference type="InterPro" id="IPR042099">
    <property type="entry name" value="ANL_N_sf"/>
</dbReference>
<dbReference type="Proteomes" id="UP001185927">
    <property type="component" value="Unassembled WGS sequence"/>
</dbReference>
<proteinExistence type="inferred from homology"/>
<dbReference type="PANTHER" id="PTHR43201">
    <property type="entry name" value="ACYL-COA SYNTHETASE"/>
    <property type="match status" value="1"/>
</dbReference>
<feature type="domain" description="AMP-binding enzyme C-terminal" evidence="4">
    <location>
        <begin position="429"/>
        <end position="504"/>
    </location>
</feature>
<dbReference type="Gene3D" id="3.40.50.12780">
    <property type="entry name" value="N-terminal domain of ligase-like"/>
    <property type="match status" value="1"/>
</dbReference>
<accession>A0ABU4C2C5</accession>
<dbReference type="RefSeq" id="WP_317545075.1">
    <property type="nucleotide sequence ID" value="NZ_JAWLKB010000021.1"/>
</dbReference>
<organism evidence="5 6">
    <name type="scientific">Rhodococcus globerulus</name>
    <dbReference type="NCBI Taxonomy" id="33008"/>
    <lineage>
        <taxon>Bacteria</taxon>
        <taxon>Bacillati</taxon>
        <taxon>Actinomycetota</taxon>
        <taxon>Actinomycetes</taxon>
        <taxon>Mycobacteriales</taxon>
        <taxon>Nocardiaceae</taxon>
        <taxon>Rhodococcus</taxon>
    </lineage>
</organism>
<evidence type="ECO:0000256" key="1">
    <source>
        <dbReference type="ARBA" id="ARBA00006432"/>
    </source>
</evidence>
<evidence type="ECO:0000256" key="2">
    <source>
        <dbReference type="ARBA" id="ARBA00022598"/>
    </source>
</evidence>
<dbReference type="InterPro" id="IPR000873">
    <property type="entry name" value="AMP-dep_synth/lig_dom"/>
</dbReference>
<gene>
    <name evidence="5" type="ORF">R3Q16_28725</name>
</gene>
<keyword evidence="6" id="KW-1185">Reference proteome</keyword>
<comment type="caution">
    <text evidence="5">The sequence shown here is derived from an EMBL/GenBank/DDBJ whole genome shotgun (WGS) entry which is preliminary data.</text>
</comment>
<dbReference type="Pfam" id="PF00501">
    <property type="entry name" value="AMP-binding"/>
    <property type="match status" value="1"/>
</dbReference>
<keyword evidence="2" id="KW-0436">Ligase</keyword>
<dbReference type="SUPFAM" id="SSF56801">
    <property type="entry name" value="Acetyl-CoA synthetase-like"/>
    <property type="match status" value="1"/>
</dbReference>